<dbReference type="InterPro" id="IPR000620">
    <property type="entry name" value="EamA_dom"/>
</dbReference>
<feature type="transmembrane region" description="Helical" evidence="6">
    <location>
        <begin position="134"/>
        <end position="153"/>
    </location>
</feature>
<dbReference type="AlphaFoldDB" id="A0A1Y2HQ37"/>
<protein>
    <recommendedName>
        <fullName evidence="7">EamA domain-containing protein</fullName>
    </recommendedName>
</protein>
<feature type="compositionally biased region" description="Basic and acidic residues" evidence="5">
    <location>
        <begin position="1"/>
        <end position="14"/>
    </location>
</feature>
<evidence type="ECO:0000259" key="7">
    <source>
        <dbReference type="Pfam" id="PF00892"/>
    </source>
</evidence>
<comment type="subcellular location">
    <subcellularLocation>
        <location evidence="1">Membrane</location>
        <topology evidence="1">Multi-pass membrane protein</topology>
    </subcellularLocation>
</comment>
<evidence type="ECO:0000256" key="1">
    <source>
        <dbReference type="ARBA" id="ARBA00004141"/>
    </source>
</evidence>
<dbReference type="STRING" id="765915.A0A1Y2HQ37"/>
<feature type="transmembrane region" description="Helical" evidence="6">
    <location>
        <begin position="311"/>
        <end position="330"/>
    </location>
</feature>
<accession>A0A1Y2HQ37</accession>
<feature type="compositionally biased region" description="Low complexity" evidence="5">
    <location>
        <begin position="19"/>
        <end position="34"/>
    </location>
</feature>
<feature type="transmembrane region" description="Helical" evidence="6">
    <location>
        <begin position="254"/>
        <end position="275"/>
    </location>
</feature>
<feature type="transmembrane region" description="Helical" evidence="6">
    <location>
        <begin position="43"/>
        <end position="62"/>
    </location>
</feature>
<evidence type="ECO:0000256" key="6">
    <source>
        <dbReference type="SAM" id="Phobius"/>
    </source>
</evidence>
<feature type="transmembrane region" description="Helical" evidence="6">
    <location>
        <begin position="160"/>
        <end position="182"/>
    </location>
</feature>
<feature type="domain" description="EamA" evidence="7">
    <location>
        <begin position="43"/>
        <end position="176"/>
    </location>
</feature>
<dbReference type="EMBL" id="MCFL01000016">
    <property type="protein sequence ID" value="ORZ36649.1"/>
    <property type="molecule type" value="Genomic_DNA"/>
</dbReference>
<keyword evidence="3 6" id="KW-1133">Transmembrane helix</keyword>
<keyword evidence="4 6" id="KW-0472">Membrane</keyword>
<feature type="domain" description="EamA" evidence="7">
    <location>
        <begin position="195"/>
        <end position="326"/>
    </location>
</feature>
<dbReference type="PANTHER" id="PTHR22911">
    <property type="entry name" value="ACYL-MALONYL CONDENSING ENZYME-RELATED"/>
    <property type="match status" value="1"/>
</dbReference>
<dbReference type="Pfam" id="PF00892">
    <property type="entry name" value="EamA"/>
    <property type="match status" value="2"/>
</dbReference>
<evidence type="ECO:0000256" key="2">
    <source>
        <dbReference type="ARBA" id="ARBA00022692"/>
    </source>
</evidence>
<reference evidence="8 9" key="1">
    <citation type="submission" date="2016-07" db="EMBL/GenBank/DDBJ databases">
        <title>Pervasive Adenine N6-methylation of Active Genes in Fungi.</title>
        <authorList>
            <consortium name="DOE Joint Genome Institute"/>
            <person name="Mondo S.J."/>
            <person name="Dannebaum R.O."/>
            <person name="Kuo R.C."/>
            <person name="Labutti K."/>
            <person name="Haridas S."/>
            <person name="Kuo A."/>
            <person name="Salamov A."/>
            <person name="Ahrendt S.R."/>
            <person name="Lipzen A."/>
            <person name="Sullivan W."/>
            <person name="Andreopoulos W.B."/>
            <person name="Clum A."/>
            <person name="Lindquist E."/>
            <person name="Daum C."/>
            <person name="Ramamoorthy G.K."/>
            <person name="Gryganskyi A."/>
            <person name="Culley D."/>
            <person name="Magnuson J.K."/>
            <person name="James T.Y."/>
            <person name="O'Malley M.A."/>
            <person name="Stajich J.E."/>
            <person name="Spatafora J.W."/>
            <person name="Visel A."/>
            <person name="Grigoriev I.V."/>
        </authorList>
    </citation>
    <scope>NUCLEOTIDE SEQUENCE [LARGE SCALE GENOMIC DNA]</scope>
    <source>
        <strain evidence="8 9">PL171</strain>
    </source>
</reference>
<keyword evidence="2 6" id="KW-0812">Transmembrane</keyword>
<feature type="transmembrane region" description="Helical" evidence="6">
    <location>
        <begin position="74"/>
        <end position="94"/>
    </location>
</feature>
<dbReference type="GO" id="GO:0016020">
    <property type="term" value="C:membrane"/>
    <property type="evidence" value="ECO:0007669"/>
    <property type="project" value="UniProtKB-SubCell"/>
</dbReference>
<sequence length="373" mass="39611">MSRTDHHQEFRQDAPDEQSPLLPSSSASASPSASTHHHKDETLGLILMSLSALFFSLMSALVKASGHIFPTAQIVFARSVIQWLLAHVSCIYIFKTSPLGPRTSRPLLVLRGSAGAVGLGAFFFAITHGNLGEATTVFFTGPAFTAVLARVWLGEPLGPLDAASILSCLLGVTLVARPAFLFESEAGAVATPPAAILAALLGALMSATAYVTVRKLGANGAHYMVHVVYFGLVSTLLSGTLMYVDPATRLPASAYEWCLLALVGLCAFGGQILLNRGLQLARAGPGVLMRNLDVVFAYVFGVCVFHEQVFWTSLVGAGLIVGTAVGVGGWKMVRNRKQMLLAAEQQGEPADEEREVLVGVAAVPVRDEQERQQ</sequence>
<feature type="transmembrane region" description="Helical" evidence="6">
    <location>
        <begin position="223"/>
        <end position="242"/>
    </location>
</feature>
<comment type="caution">
    <text evidence="8">The sequence shown here is derived from an EMBL/GenBank/DDBJ whole genome shotgun (WGS) entry which is preliminary data.</text>
</comment>
<dbReference type="SUPFAM" id="SSF103481">
    <property type="entry name" value="Multidrug resistance efflux transporter EmrE"/>
    <property type="match status" value="2"/>
</dbReference>
<keyword evidence="9" id="KW-1185">Reference proteome</keyword>
<evidence type="ECO:0000256" key="4">
    <source>
        <dbReference type="ARBA" id="ARBA00023136"/>
    </source>
</evidence>
<evidence type="ECO:0000256" key="3">
    <source>
        <dbReference type="ARBA" id="ARBA00022989"/>
    </source>
</evidence>
<gene>
    <name evidence="8" type="ORF">BCR44DRAFT_38507</name>
</gene>
<name>A0A1Y2HQ37_9FUNG</name>
<dbReference type="PANTHER" id="PTHR22911:SF6">
    <property type="entry name" value="SOLUTE CARRIER FAMILY 35 MEMBER G1"/>
    <property type="match status" value="1"/>
</dbReference>
<feature type="transmembrane region" description="Helical" evidence="6">
    <location>
        <begin position="194"/>
        <end position="211"/>
    </location>
</feature>
<organism evidence="8 9">
    <name type="scientific">Catenaria anguillulae PL171</name>
    <dbReference type="NCBI Taxonomy" id="765915"/>
    <lineage>
        <taxon>Eukaryota</taxon>
        <taxon>Fungi</taxon>
        <taxon>Fungi incertae sedis</taxon>
        <taxon>Blastocladiomycota</taxon>
        <taxon>Blastocladiomycetes</taxon>
        <taxon>Blastocladiales</taxon>
        <taxon>Catenariaceae</taxon>
        <taxon>Catenaria</taxon>
    </lineage>
</organism>
<feature type="region of interest" description="Disordered" evidence="5">
    <location>
        <begin position="1"/>
        <end position="36"/>
    </location>
</feature>
<dbReference type="InterPro" id="IPR037185">
    <property type="entry name" value="EmrE-like"/>
</dbReference>
<feature type="transmembrane region" description="Helical" evidence="6">
    <location>
        <begin position="106"/>
        <end position="128"/>
    </location>
</feature>
<dbReference type="Proteomes" id="UP000193411">
    <property type="component" value="Unassembled WGS sequence"/>
</dbReference>
<evidence type="ECO:0000256" key="5">
    <source>
        <dbReference type="SAM" id="MobiDB-lite"/>
    </source>
</evidence>
<evidence type="ECO:0000313" key="8">
    <source>
        <dbReference type="EMBL" id="ORZ36649.1"/>
    </source>
</evidence>
<proteinExistence type="predicted"/>
<evidence type="ECO:0000313" key="9">
    <source>
        <dbReference type="Proteomes" id="UP000193411"/>
    </source>
</evidence>
<dbReference type="OrthoDB" id="306876at2759"/>
<feature type="transmembrane region" description="Helical" evidence="6">
    <location>
        <begin position="287"/>
        <end position="305"/>
    </location>
</feature>